<keyword evidence="5 8" id="KW-0812">Transmembrane</keyword>
<evidence type="ECO:0000256" key="7">
    <source>
        <dbReference type="ARBA" id="ARBA00023136"/>
    </source>
</evidence>
<evidence type="ECO:0000256" key="1">
    <source>
        <dbReference type="ARBA" id="ARBA00004651"/>
    </source>
</evidence>
<gene>
    <name evidence="10" type="ORF">EZI54_06455</name>
</gene>
<feature type="transmembrane region" description="Helical" evidence="8">
    <location>
        <begin position="236"/>
        <end position="259"/>
    </location>
</feature>
<sequence length="492" mass="52419">MLELLNDILWGKVLIAMLIAVGIGFTVESRFVQFRYFGRMFRILGSSQAFSRGKDGHLSSFQALLLSVAGRVGGGNIAGVAVAITLGGPGAVFWMWLVGLMGMATSFLECTLAQTYKQAEPDGSYRGGPAYYIVKGMGKRWTWLAVLYSILLLVTFGFGFTALQSYSIAVSFEDAFGIPALFTGIGMAILVGLIIFGGVKRIARVAEVLVPVMALGYLMIAVVVLATNIADVPAMLLLIVKSAFGLQPAVGGGIGAAILMGVKRGLFSNEAGLGSAPNVAAVAHVPHPANQGGVQAFSVFIDTLVLCTCTALIILLGTTYDPGHGADIGGIALTQASLASHVGEWGRDFVSIALLLFGFSTILYNYYLGENSLNFFSPENRKLFNVFRVAVIVLCGWGATTDLHTVFGFADVTMGLLALVNLFALIMLMRPGLRIMRDFDRQSRSGESEPVFEASQFADLDLDPKAWPADNGRGRRSESGYAPGDAAALDYR</sequence>
<dbReference type="PANTHER" id="PTHR30330">
    <property type="entry name" value="AGSS FAMILY TRANSPORTER, SODIUM-ALANINE"/>
    <property type="match status" value="1"/>
</dbReference>
<evidence type="ECO:0000256" key="5">
    <source>
        <dbReference type="ARBA" id="ARBA00022692"/>
    </source>
</evidence>
<organism evidence="10 11">
    <name type="scientific">Marinobacter halodurans</name>
    <dbReference type="NCBI Taxonomy" id="2528979"/>
    <lineage>
        <taxon>Bacteria</taxon>
        <taxon>Pseudomonadati</taxon>
        <taxon>Pseudomonadota</taxon>
        <taxon>Gammaproteobacteria</taxon>
        <taxon>Pseudomonadales</taxon>
        <taxon>Marinobacteraceae</taxon>
        <taxon>Marinobacter</taxon>
    </lineage>
</organism>
<feature type="transmembrane region" description="Helical" evidence="8">
    <location>
        <begin position="208"/>
        <end position="230"/>
    </location>
</feature>
<keyword evidence="8" id="KW-0997">Cell inner membrane</keyword>
<feature type="transmembrane region" description="Helical" evidence="8">
    <location>
        <begin position="406"/>
        <end position="428"/>
    </location>
</feature>
<evidence type="ECO:0000313" key="10">
    <source>
        <dbReference type="EMBL" id="TBW57672.1"/>
    </source>
</evidence>
<comment type="similarity">
    <text evidence="2 8">Belongs to the alanine or glycine:cation symporter (AGCS) (TC 2.A.25) family.</text>
</comment>
<evidence type="ECO:0000256" key="6">
    <source>
        <dbReference type="ARBA" id="ARBA00022989"/>
    </source>
</evidence>
<feature type="transmembrane region" description="Helical" evidence="8">
    <location>
        <begin position="383"/>
        <end position="400"/>
    </location>
</feature>
<keyword evidence="3 8" id="KW-0813">Transport</keyword>
<dbReference type="EMBL" id="SJDL01000007">
    <property type="protein sequence ID" value="TBW57672.1"/>
    <property type="molecule type" value="Genomic_DNA"/>
</dbReference>
<reference evidence="10 11" key="1">
    <citation type="submission" date="2019-02" db="EMBL/GenBank/DDBJ databases">
        <title>Marinobacter halodurans sp. nov., a marine bacterium isolated from sea tidal flat.</title>
        <authorList>
            <person name="Yoo Y."/>
            <person name="Lee D.W."/>
            <person name="Kim B.S."/>
            <person name="Kim J.-J."/>
        </authorList>
    </citation>
    <scope>NUCLEOTIDE SEQUENCE [LARGE SCALE GENOMIC DNA]</scope>
    <source>
        <strain evidence="10 11">YJ-S3-2</strain>
    </source>
</reference>
<dbReference type="RefSeq" id="WP_131480197.1">
    <property type="nucleotide sequence ID" value="NZ_SJDL01000007.1"/>
</dbReference>
<feature type="transmembrane region" description="Helical" evidence="8">
    <location>
        <begin position="296"/>
        <end position="316"/>
    </location>
</feature>
<dbReference type="Gene3D" id="1.20.1740.10">
    <property type="entry name" value="Amino acid/polyamine transporter I"/>
    <property type="match status" value="1"/>
</dbReference>
<evidence type="ECO:0000313" key="11">
    <source>
        <dbReference type="Proteomes" id="UP000313645"/>
    </source>
</evidence>
<dbReference type="NCBIfam" id="TIGR00835">
    <property type="entry name" value="agcS"/>
    <property type="match status" value="1"/>
</dbReference>
<keyword evidence="8" id="KW-0769">Symport</keyword>
<dbReference type="InterPro" id="IPR001463">
    <property type="entry name" value="Na/Ala_symport"/>
</dbReference>
<evidence type="ECO:0000256" key="2">
    <source>
        <dbReference type="ARBA" id="ARBA00009261"/>
    </source>
</evidence>
<keyword evidence="4" id="KW-1003">Cell membrane</keyword>
<keyword evidence="6 8" id="KW-1133">Transmembrane helix</keyword>
<keyword evidence="11" id="KW-1185">Reference proteome</keyword>
<dbReference type="Proteomes" id="UP000313645">
    <property type="component" value="Unassembled WGS sequence"/>
</dbReference>
<feature type="transmembrane region" description="Helical" evidence="8">
    <location>
        <begin position="349"/>
        <end position="367"/>
    </location>
</feature>
<evidence type="ECO:0000256" key="9">
    <source>
        <dbReference type="SAM" id="MobiDB-lite"/>
    </source>
</evidence>
<evidence type="ECO:0000256" key="4">
    <source>
        <dbReference type="ARBA" id="ARBA00022475"/>
    </source>
</evidence>
<protein>
    <submittedName>
        <fullName evidence="10">Alanine:cation symporter family protein</fullName>
    </submittedName>
</protein>
<feature type="transmembrane region" description="Helical" evidence="8">
    <location>
        <begin position="141"/>
        <end position="163"/>
    </location>
</feature>
<feature type="transmembrane region" description="Helical" evidence="8">
    <location>
        <begin position="63"/>
        <end position="85"/>
    </location>
</feature>
<keyword evidence="7 8" id="KW-0472">Membrane</keyword>
<accession>A0ABY1ZPQ9</accession>
<evidence type="ECO:0000256" key="3">
    <source>
        <dbReference type="ARBA" id="ARBA00022448"/>
    </source>
</evidence>
<comment type="subcellular location">
    <subcellularLocation>
        <location evidence="8">Cell inner membrane</location>
        <topology evidence="8">Multi-pass membrane protein</topology>
    </subcellularLocation>
    <subcellularLocation>
        <location evidence="1">Cell membrane</location>
        <topology evidence="1">Multi-pass membrane protein</topology>
    </subcellularLocation>
</comment>
<name>A0ABY1ZPQ9_9GAMM</name>
<feature type="transmembrane region" description="Helical" evidence="8">
    <location>
        <begin position="175"/>
        <end position="196"/>
    </location>
</feature>
<dbReference type="PANTHER" id="PTHR30330:SF1">
    <property type="entry name" value="AMINO-ACID CARRIER PROTEIN ALST"/>
    <property type="match status" value="1"/>
</dbReference>
<feature type="region of interest" description="Disordered" evidence="9">
    <location>
        <begin position="463"/>
        <end position="492"/>
    </location>
</feature>
<dbReference type="PRINTS" id="PR00175">
    <property type="entry name" value="NAALASMPORT"/>
</dbReference>
<feature type="transmembrane region" description="Helical" evidence="8">
    <location>
        <begin position="91"/>
        <end position="108"/>
    </location>
</feature>
<feature type="transmembrane region" description="Helical" evidence="8">
    <location>
        <begin position="12"/>
        <end position="32"/>
    </location>
</feature>
<evidence type="ECO:0000256" key="8">
    <source>
        <dbReference type="RuleBase" id="RU363064"/>
    </source>
</evidence>
<comment type="caution">
    <text evidence="10">The sequence shown here is derived from an EMBL/GenBank/DDBJ whole genome shotgun (WGS) entry which is preliminary data.</text>
</comment>
<dbReference type="Pfam" id="PF01235">
    <property type="entry name" value="Na_Ala_symp"/>
    <property type="match status" value="1"/>
</dbReference>
<proteinExistence type="inferred from homology"/>